<accession>A0ABT9U069</accession>
<gene>
    <name evidence="4" type="ORF">J2T15_002082</name>
</gene>
<evidence type="ECO:0000313" key="4">
    <source>
        <dbReference type="EMBL" id="MDQ0112647.1"/>
    </source>
</evidence>
<protein>
    <submittedName>
        <fullName evidence="4">Polyisoprenoid-binding protein YceI</fullName>
    </submittedName>
</protein>
<keyword evidence="2" id="KW-1133">Transmembrane helix</keyword>
<comment type="similarity">
    <text evidence="1">Belongs to the UPF0312 family.</text>
</comment>
<name>A0ABT9U069_PAEHA</name>
<dbReference type="RefSeq" id="WP_307203564.1">
    <property type="nucleotide sequence ID" value="NZ_JAUSSU010000004.1"/>
</dbReference>
<dbReference type="PANTHER" id="PTHR34406">
    <property type="entry name" value="PROTEIN YCEI"/>
    <property type="match status" value="1"/>
</dbReference>
<dbReference type="Pfam" id="PF04264">
    <property type="entry name" value="YceI"/>
    <property type="match status" value="1"/>
</dbReference>
<keyword evidence="2" id="KW-0472">Membrane</keyword>
<organism evidence="4 5">
    <name type="scientific">Paenibacillus harenae</name>
    <dbReference type="NCBI Taxonomy" id="306543"/>
    <lineage>
        <taxon>Bacteria</taxon>
        <taxon>Bacillati</taxon>
        <taxon>Bacillota</taxon>
        <taxon>Bacilli</taxon>
        <taxon>Bacillales</taxon>
        <taxon>Paenibacillaceae</taxon>
        <taxon>Paenibacillus</taxon>
    </lineage>
</organism>
<dbReference type="InterPro" id="IPR007372">
    <property type="entry name" value="Lipid/polyisoprenoid-bd_YceI"/>
</dbReference>
<keyword evidence="2" id="KW-0812">Transmembrane</keyword>
<comment type="caution">
    <text evidence="4">The sequence shown here is derived from an EMBL/GenBank/DDBJ whole genome shotgun (WGS) entry which is preliminary data.</text>
</comment>
<dbReference type="SUPFAM" id="SSF101874">
    <property type="entry name" value="YceI-like"/>
    <property type="match status" value="1"/>
</dbReference>
<evidence type="ECO:0000259" key="3">
    <source>
        <dbReference type="SMART" id="SM00867"/>
    </source>
</evidence>
<evidence type="ECO:0000313" key="5">
    <source>
        <dbReference type="Proteomes" id="UP001229346"/>
    </source>
</evidence>
<dbReference type="Gene3D" id="2.40.128.110">
    <property type="entry name" value="Lipid/polyisoprenoid-binding, YceI-like"/>
    <property type="match status" value="1"/>
</dbReference>
<dbReference type="PANTHER" id="PTHR34406:SF1">
    <property type="entry name" value="PROTEIN YCEI"/>
    <property type="match status" value="1"/>
</dbReference>
<dbReference type="SMART" id="SM00867">
    <property type="entry name" value="YceI"/>
    <property type="match status" value="1"/>
</dbReference>
<sequence>MKKKGIIWTSVIAAVIVIGAGGYALMNNYLGNNVEIESVMAPSEENNANPSEETGSGEGVTAGAAVSMDELNGEWNIASGSKVYWSVTTSKETVNFVNEAVSGSWTVDLNDASKMTGEGVLDMTSLDSGNDQRDGHVKDREDLLAVAQYPEATFTATAITPQATEFTEATAVPLTIEGTLTVKGVEKAVTFDSNAMYKDGQLLLSGTTQVTFGDFGMTSPHTVVLETENDLSVQLELVLDQA</sequence>
<reference evidence="4 5" key="1">
    <citation type="submission" date="2023-07" db="EMBL/GenBank/DDBJ databases">
        <title>Sorghum-associated microbial communities from plants grown in Nebraska, USA.</title>
        <authorList>
            <person name="Schachtman D."/>
        </authorList>
    </citation>
    <scope>NUCLEOTIDE SEQUENCE [LARGE SCALE GENOMIC DNA]</scope>
    <source>
        <strain evidence="4 5">CC482</strain>
    </source>
</reference>
<feature type="transmembrane region" description="Helical" evidence="2">
    <location>
        <begin position="7"/>
        <end position="26"/>
    </location>
</feature>
<evidence type="ECO:0000256" key="2">
    <source>
        <dbReference type="SAM" id="Phobius"/>
    </source>
</evidence>
<dbReference type="Proteomes" id="UP001229346">
    <property type="component" value="Unassembled WGS sequence"/>
</dbReference>
<feature type="domain" description="Lipid/polyisoprenoid-binding YceI-like" evidence="3">
    <location>
        <begin position="74"/>
        <end position="238"/>
    </location>
</feature>
<dbReference type="InterPro" id="IPR036761">
    <property type="entry name" value="TTHA0802/YceI-like_sf"/>
</dbReference>
<proteinExistence type="inferred from homology"/>
<keyword evidence="5" id="KW-1185">Reference proteome</keyword>
<evidence type="ECO:0000256" key="1">
    <source>
        <dbReference type="ARBA" id="ARBA00008812"/>
    </source>
</evidence>
<dbReference type="EMBL" id="JAUSSU010000004">
    <property type="protein sequence ID" value="MDQ0112647.1"/>
    <property type="molecule type" value="Genomic_DNA"/>
</dbReference>